<evidence type="ECO:0000313" key="3">
    <source>
        <dbReference type="EMBL" id="MUF04325.1"/>
    </source>
</evidence>
<reference evidence="3 4" key="1">
    <citation type="submission" date="2019-11" db="EMBL/GenBank/DDBJ databases">
        <title>Pseudomonas karstica sp. nov. and Pseudomonas spelaei sp. nov. from karst caves.</title>
        <authorList>
            <person name="Zeman M."/>
        </authorList>
    </citation>
    <scope>NUCLEOTIDE SEQUENCE [LARGE SCALE GENOMIC DNA]</scope>
    <source>
        <strain evidence="3 4">CCM 7893</strain>
    </source>
</reference>
<sequence>MSFPGFLLSAWYDVLSGARMTRGQAGIKAFRTYLNGGSNETIRFYIAGTTGMGHQASSANLIRRLCQPVTDDPAGYNYGGTIQVYIDDSAGFASYDVTLQKMLLLLPEKVEKGASQYAFYQATIEFFHYNQAQPPAAQVNLGFTGGADPDDHYAAALNVTYFLRLQPYRWAADNQLQFIDNKYPYVILDNQYVLGYHMFVERAYVQPITAPDWSKYADSQQALIIQWLTDAPQLKQFDFQPIYSIRYPAKCELNSADQRLTFVLAATLAAQQQSGKPAIVVNLDVYDAPLDNSQFGLTQIAGMLANTSGLASDEVFATATAARQQAFKPLDAGKRFDFLIYDPLDHNYLATLQAKVANWLLTQDSNKVLFVQLARKDKTISPDVFNYAFCAATLPTVFEGQNSANLSLNIGSPYFHVNRPSSRGTEQYPGDILSVHGGSAVGAELQNIADQIATGFIEWPLTQPGPITIVRDFIANRHTPKYTDYFAGMRTFYRNPVEDKFNLSLCFTNYIINGKQAARLRGARAEADDGDTLDSIYTAFSTAVQDGKPVVFLDQLDASSQIATFIATLEEKFGTFVTDNTAVTRDPSSGDITQVTVTGTTAMFGSGVVAALQADFTAPDGVVSLTCRYTGEVAWRPDGVPWIGFGGPFIEFTVVDADLVVAGKVGGRLLGADIDFYAVLPPNNGALLFAGDFVSPPSITKLFQVAGGVNLVASLPPPLSIITQLELTHVEFATQTSGSPLSFSIEYFFFELAWKPAGPNAGWELLPNLTLEDIVIGISLPVPGSENALKANIGGNFRIGNKTDPDAAQVSVSVTAPELTYEAQLTTGEIKLTDLIGMFVPGITIDPPSQPAITQFSLSGVQKTGDFLLTCQLGFEWKVPSNDLALLELKDIGLMANRTGGETTGQLTGSVTLLPNDPKNMLTLALTADYLGKDAGWKFSAQQTSDDQQLSLLALIAKYLINFNAPQDYGINGISFTTTPSTHAYSIAGKTAEPWSLPFMSSLTVSASMELSYDPAQEGSPYSGNLAATVTWSQWSLMKIDLACVFGEGKSTYTIDWGAFHAEIAKNDEEQWVAKGKLSGVTLGGLIEDFISFATGSRYGLGAPWNLLDSVPLDDFQLTFNFTTKAIGFDVAIGSIDLGFCSINGITVNYDGSSQKPLVQVTLDGTFPWTTEAPSWNATNPDETPAPPGGGNELLDLRLLALGQHVEVTSTEPFTTVEAVIKALRNLDADGAPVAGPNGNVRFNPNNSWLVGADFGVMKIKDEEKPDNGRALIRLDDDPTPDYVVNLSIIFNDPNLYGARIALAGPPAKVLGGLVFEVLYRRISDTIGVYQINLTLPDRMRKFDVGAYSLTLPMIALDIYTNGDFKVDFGFPWNQDFSRSFMVQGIIPPGIPVLGAAGFYFGKLSHDTATQVPSIDNGRFDPVIIFGFGVTIGIGKDVDYGILKAGFSLTVFGIIQGVIAKFCPYPGNTNLPATPAQLQNGYYFELDGTFGIIGGLYGSVDFVIIKASVSITIKVMAQITYISYHDIPISLIASVDVTASLSIDLGIFSITIHFSFSMTIKETFTIQNPNKNAPWHVTADSRPAQLTARHRSRLSAANELRRVMLASNADVKFYWDNLAPMTQVALTGYWGPALTVSGDAAAQASDQKVCYVNMLAIASSDPTVPRKPTDTDTSFDLLAQQILRWIVAAAQPQKQGFYSVDAINSVVVSPDDLSALLTALTNPTGAMPISADDADSFMTNQFALNISLPSSGTFNAAPFPVAPKLVLDVPGYGTTPPLSYAFANFNSASSTYIEMLRTYFDDLTVQVEKETAKKKSLAAVADAGMSVASFVFSDYFRLIGQQMIEAARDALRSFKYPLTDPPNYGASAGAAVHWINLAGAPEFGLADLFDANPAHAFAAQQSVFVYGAAAQTGAHATFTSIAADYNNLFTPLVLATANAATSNLLLANAVITCNGKPITVAAGDSLNDIAAKAGTTLSELFTQAPALLTQADLITTRATFTVPGGASSQASENATFNAIASAYQNLFSGTALAIANAASINLLTPGLGIEYPNKPTYIVLPRDSLNSVAAQFGVALTDLLQHATVAPDHLSVLGHAGLIPTFATLALPNFTYAATDSDTPGSVAQRFGVTVRALGIAANAGVTFEQVKVTTLDLPHLAQLKVGALIDEIKRTNGLSRISGMTGRYALHGLRLPTAGLTQTVASLCGTAADCGLYSLTGQQFALPPLATQDFSFSLVVPDNLPWVKFGGPKLTMTLKPPKDPKNPTANDDQNWLKVVALQSFVASNQYVVSPPGTTVGPDPVYRDQPTTWPTTGLTHWQSAGSVTLPYGAPPTGVQALRLWGLPATLLNLDDANRAAPPCALAMRGEYDEGSGQTVETELHYHGWATKVGLTIKQIPPSTGSPSGAFTYQLIGSGEADIVLLERLLAKLCGHSDPIQSLTLLYSPDASTGTPTGLQSDNSATVTLGILQANLSTVTNPPNAIAAQRMQDTPPGGCLNTAYDFVKLLWECSITRSGGYYLYYFESAAGNGFPSRIFNDKGEASLTLLVMQAKPNDASQQDLVGGFINCMATGDSFDATKSAVYAKSAATQTTYQPLATDSLAAFAYRYYMDPVALAEANPNARLAATPLTLARGVYQVNAGQPGGDPNTIASYFATTLAMLQAANPQITTWNTPLALDTVLRLPILQLTVGTSAGGTTLSSIAAYYGSNVSEIAADNAERVGLLAVQDLTVPGGPMSHSSTVPAGCIALAASRDVPKPVPPPTDATFARLYMQNQIVLLGYRLFDNAWFKQTNPGLPISHSDDPPAHLAADRTRTPMAAALNSDALPWNFQRAIPAAQNAKPNSQNTLASLPDPSKSPYMGVGGLAQLDLGWVDAFGNTAKSDIGNNPDGSPTRNRSPLPLNYVDALVGLGRWPSVSVDYSVQDNSGLTISLGLHFDPSGYSPDPNDPSPQTNPPGWQVNATQALHVYNLMYQQLSQTLGPKNNPVPAVTLALATSLLPATDLTLSAATREGLMTWLFGQGGLYPFLVARSGGDTTFPAPADHPIGMAFTLADMNPEQLFELTTTFTLSRPKTLVDPAFADTPGFVSATTALMPHQVKAADGTYSLTWFAGQLEACLTQPGAWACKLASGADRAQAMQAGATKPLWLVRLGLAPDQGISYRVANTIDPLIFAPKPLYNTLQSRPLVAYYNYVSGKGIDFTTPSGNRPVTAVDVDGWMRDYLAAVDTIFSPEYLAPVALVDRSNTLQKQLRDIKEQLATSLSHLVIAFFTDEAPTKRQTDAAQEAFKQQALIALSNVYSTNAVVQFAATVTARINTALEQETPQLYGTLLTGPNSDPGVSLTAAKVALSTTEDTSTTPLTFLVTATKDPKDSQGAVKSVVTLDLTYHGSQIEHQIGQLPNIEHYKASSWLSFVTQPDHDAVNLPLDVHLGPFKVPLPLRIFPAPPSMVSQDAIITPLRKPIDWENIVEAMQWGYSFTYSESFHYPQDQTHFTTTFNIPDPALANFAVTADPVPDLFEFITVYPQVQADLTGTLAGITQQSSADDVAKAAIALGAFVQLVQNVSSTLALFLPPPKDAFATRALAVVAQRGQLPYTYVISESRTDKINPNDNGNNVIALLTQLRPLPPEGIDTPSINISGYVTEQQAPPPDFDLGYCYTTAQGYLTDAIGQAIAKRTVLLPGLNILSAQSALTCGYIERNQDLIHGRTTVDPFVYQTASVAFPAALRPTIDIPDAIDVASFGGNTPVARTFADQLTNLFTVLFAKAPAGPQTIQVSTAYAISLNSSLPIVGTLPVPISFLPPTAMQPEQAALHATSSAQGVLTQQQLIAVLRDGIYAWWNAYNPKPNGTLIFNLTIMTSTQGAGLPPMPLLVLEQLTLDYSHWSDHP</sequence>
<evidence type="ECO:0000259" key="2">
    <source>
        <dbReference type="PROSITE" id="PS51782"/>
    </source>
</evidence>
<dbReference type="InterPro" id="IPR018392">
    <property type="entry name" value="LysM"/>
</dbReference>
<dbReference type="PROSITE" id="PS51782">
    <property type="entry name" value="LYSM"/>
    <property type="match status" value="1"/>
</dbReference>
<dbReference type="EMBL" id="WNNK01000005">
    <property type="protein sequence ID" value="MUF04325.1"/>
    <property type="molecule type" value="Genomic_DNA"/>
</dbReference>
<dbReference type="Proteomes" id="UP000438196">
    <property type="component" value="Unassembled WGS sequence"/>
</dbReference>
<proteinExistence type="predicted"/>
<dbReference type="OrthoDB" id="8248741at2"/>
<keyword evidence="4" id="KW-1185">Reference proteome</keyword>
<evidence type="ECO:0000256" key="1">
    <source>
        <dbReference type="SAM" id="MobiDB-lite"/>
    </source>
</evidence>
<dbReference type="RefSeq" id="WP_155582679.1">
    <property type="nucleotide sequence ID" value="NZ_JBHSTH010000002.1"/>
</dbReference>
<evidence type="ECO:0000313" key="4">
    <source>
        <dbReference type="Proteomes" id="UP000438196"/>
    </source>
</evidence>
<dbReference type="SMART" id="SM00257">
    <property type="entry name" value="LysM"/>
    <property type="match status" value="2"/>
</dbReference>
<protein>
    <submittedName>
        <fullName evidence="3">LysM peptidoglycan-binding domain-containing protein</fullName>
    </submittedName>
</protein>
<comment type="caution">
    <text evidence="3">The sequence shown here is derived from an EMBL/GenBank/DDBJ whole genome shotgun (WGS) entry which is preliminary data.</text>
</comment>
<accession>A0A6I3W2B5</accession>
<dbReference type="Pfam" id="PF01476">
    <property type="entry name" value="LysM"/>
    <property type="match status" value="1"/>
</dbReference>
<gene>
    <name evidence="3" type="ORF">GNF76_08255</name>
</gene>
<feature type="domain" description="LysM" evidence="2">
    <location>
        <begin position="1956"/>
        <end position="2002"/>
    </location>
</feature>
<organism evidence="3 4">
    <name type="scientific">Pseudomonas spelaei</name>
    <dbReference type="NCBI Taxonomy" id="1055469"/>
    <lineage>
        <taxon>Bacteria</taxon>
        <taxon>Pseudomonadati</taxon>
        <taxon>Pseudomonadota</taxon>
        <taxon>Gammaproteobacteria</taxon>
        <taxon>Pseudomonadales</taxon>
        <taxon>Pseudomonadaceae</taxon>
        <taxon>Pseudomonas</taxon>
    </lineage>
</organism>
<name>A0A6I3W2B5_9PSED</name>
<feature type="region of interest" description="Disordered" evidence="1">
    <location>
        <begin position="2936"/>
        <end position="2956"/>
    </location>
</feature>